<evidence type="ECO:0000313" key="2">
    <source>
        <dbReference type="EMBL" id="KAF9483660.1"/>
    </source>
</evidence>
<sequence length="445" mass="51387">MGIDSMRLARYTSSKNLRSLAPVPIALEGIPDEIVEHFLSSCGTRDLLAVTLTCRRLSRVATGVLYRDVKLLSSRKATRFFLTIYHKENIGLWVRSCEIAFTFNQRFLDNPRAQGLSSQDSKFSRVWKFIPIKNEQPETHMEQIRDPLQLASAALERLPRLNYLELLLPEREVHNDFIGRLFGRVTFQLNRFHTNLRFDSAMAAFLKTQHKLEDFRFYSSTPFSALDISMLTNDMLPHLTSLSWSNRVPMDLVRWLVKGRPIETVNIFHLGGIYDISHLLAIGPSSDRIKIANLTFQDRRQPTVSQLEAINIHFPNLVNLGVNIVSLTQEVISDLCRAILQFKRLERLYICDQENKLSLDQSTILYYAELFWTRCPCLRRIGFYICDPYLMVERIVRILEPAGRRRCYGLYDPSYRTSLAQPALPASSENEEEIYLATESIQVTS</sequence>
<organism evidence="2 3">
    <name type="scientific">Pholiota conissans</name>
    <dbReference type="NCBI Taxonomy" id="109636"/>
    <lineage>
        <taxon>Eukaryota</taxon>
        <taxon>Fungi</taxon>
        <taxon>Dikarya</taxon>
        <taxon>Basidiomycota</taxon>
        <taxon>Agaricomycotina</taxon>
        <taxon>Agaricomycetes</taxon>
        <taxon>Agaricomycetidae</taxon>
        <taxon>Agaricales</taxon>
        <taxon>Agaricineae</taxon>
        <taxon>Strophariaceae</taxon>
        <taxon>Pholiota</taxon>
    </lineage>
</organism>
<protein>
    <recommendedName>
        <fullName evidence="1">F-box domain-containing protein</fullName>
    </recommendedName>
</protein>
<dbReference type="InterPro" id="IPR032675">
    <property type="entry name" value="LRR_dom_sf"/>
</dbReference>
<evidence type="ECO:0000259" key="1">
    <source>
        <dbReference type="PROSITE" id="PS50181"/>
    </source>
</evidence>
<keyword evidence="3" id="KW-1185">Reference proteome</keyword>
<dbReference type="AlphaFoldDB" id="A0A9P5ZBG5"/>
<proteinExistence type="predicted"/>
<dbReference type="PROSITE" id="PS50181">
    <property type="entry name" value="FBOX"/>
    <property type="match status" value="1"/>
</dbReference>
<dbReference type="EMBL" id="MU155151">
    <property type="protein sequence ID" value="KAF9483660.1"/>
    <property type="molecule type" value="Genomic_DNA"/>
</dbReference>
<dbReference type="InterPro" id="IPR001810">
    <property type="entry name" value="F-box_dom"/>
</dbReference>
<dbReference type="SUPFAM" id="SSF52047">
    <property type="entry name" value="RNI-like"/>
    <property type="match status" value="1"/>
</dbReference>
<name>A0A9P5ZBG5_9AGAR</name>
<dbReference type="InterPro" id="IPR036047">
    <property type="entry name" value="F-box-like_dom_sf"/>
</dbReference>
<dbReference type="OrthoDB" id="3054922at2759"/>
<evidence type="ECO:0000313" key="3">
    <source>
        <dbReference type="Proteomes" id="UP000807469"/>
    </source>
</evidence>
<comment type="caution">
    <text evidence="2">The sequence shown here is derived from an EMBL/GenBank/DDBJ whole genome shotgun (WGS) entry which is preliminary data.</text>
</comment>
<dbReference type="Gene3D" id="3.80.10.10">
    <property type="entry name" value="Ribonuclease Inhibitor"/>
    <property type="match status" value="1"/>
</dbReference>
<dbReference type="CDD" id="cd09917">
    <property type="entry name" value="F-box_SF"/>
    <property type="match status" value="1"/>
</dbReference>
<feature type="domain" description="F-box" evidence="1">
    <location>
        <begin position="24"/>
        <end position="69"/>
    </location>
</feature>
<dbReference type="SUPFAM" id="SSF81383">
    <property type="entry name" value="F-box domain"/>
    <property type="match status" value="1"/>
</dbReference>
<dbReference type="Proteomes" id="UP000807469">
    <property type="component" value="Unassembled WGS sequence"/>
</dbReference>
<accession>A0A9P5ZBG5</accession>
<gene>
    <name evidence="2" type="ORF">BDN70DRAFT_873499</name>
</gene>
<reference evidence="2" key="1">
    <citation type="submission" date="2020-11" db="EMBL/GenBank/DDBJ databases">
        <authorList>
            <consortium name="DOE Joint Genome Institute"/>
            <person name="Ahrendt S."/>
            <person name="Riley R."/>
            <person name="Andreopoulos W."/>
            <person name="Labutti K."/>
            <person name="Pangilinan J."/>
            <person name="Ruiz-Duenas F.J."/>
            <person name="Barrasa J.M."/>
            <person name="Sanchez-Garcia M."/>
            <person name="Camarero S."/>
            <person name="Miyauchi S."/>
            <person name="Serrano A."/>
            <person name="Linde D."/>
            <person name="Babiker R."/>
            <person name="Drula E."/>
            <person name="Ayuso-Fernandez I."/>
            <person name="Pacheco R."/>
            <person name="Padilla G."/>
            <person name="Ferreira P."/>
            <person name="Barriuso J."/>
            <person name="Kellner H."/>
            <person name="Castanera R."/>
            <person name="Alfaro M."/>
            <person name="Ramirez L."/>
            <person name="Pisabarro A.G."/>
            <person name="Kuo A."/>
            <person name="Tritt A."/>
            <person name="Lipzen A."/>
            <person name="He G."/>
            <person name="Yan M."/>
            <person name="Ng V."/>
            <person name="Cullen D."/>
            <person name="Martin F."/>
            <person name="Rosso M.-N."/>
            <person name="Henrissat B."/>
            <person name="Hibbett D."/>
            <person name="Martinez A.T."/>
            <person name="Grigoriev I.V."/>
        </authorList>
    </citation>
    <scope>NUCLEOTIDE SEQUENCE</scope>
    <source>
        <strain evidence="2">CIRM-BRFM 674</strain>
    </source>
</reference>